<protein>
    <recommendedName>
        <fullName evidence="1">DUF7730 domain-containing protein</fullName>
    </recommendedName>
</protein>
<dbReference type="InterPro" id="IPR056632">
    <property type="entry name" value="DUF7730"/>
</dbReference>
<dbReference type="AlphaFoldDB" id="A0A8E2E3J6"/>
<dbReference type="OrthoDB" id="4757095at2759"/>
<dbReference type="EMBL" id="KV745183">
    <property type="protein sequence ID" value="OCK76747.1"/>
    <property type="molecule type" value="Genomic_DNA"/>
</dbReference>
<evidence type="ECO:0000313" key="2">
    <source>
        <dbReference type="EMBL" id="OCK76747.1"/>
    </source>
</evidence>
<keyword evidence="3" id="KW-1185">Reference proteome</keyword>
<dbReference type="PANTHER" id="PTHR38790:SF9">
    <property type="entry name" value="F-BOX DOMAIN-CONTAINING PROTEIN"/>
    <property type="match status" value="1"/>
</dbReference>
<feature type="domain" description="DUF7730" evidence="1">
    <location>
        <begin position="96"/>
        <end position="316"/>
    </location>
</feature>
<dbReference type="PROSITE" id="PS51257">
    <property type="entry name" value="PROKAR_LIPOPROTEIN"/>
    <property type="match status" value="1"/>
</dbReference>
<dbReference type="Proteomes" id="UP000250266">
    <property type="component" value="Unassembled WGS sequence"/>
</dbReference>
<evidence type="ECO:0000313" key="3">
    <source>
        <dbReference type="Proteomes" id="UP000250266"/>
    </source>
</evidence>
<proteinExistence type="predicted"/>
<accession>A0A8E2E3J6</accession>
<dbReference type="Pfam" id="PF24864">
    <property type="entry name" value="DUF7730"/>
    <property type="match status" value="1"/>
</dbReference>
<organism evidence="2 3">
    <name type="scientific">Lepidopterella palustris CBS 459.81</name>
    <dbReference type="NCBI Taxonomy" id="1314670"/>
    <lineage>
        <taxon>Eukaryota</taxon>
        <taxon>Fungi</taxon>
        <taxon>Dikarya</taxon>
        <taxon>Ascomycota</taxon>
        <taxon>Pezizomycotina</taxon>
        <taxon>Dothideomycetes</taxon>
        <taxon>Pleosporomycetidae</taxon>
        <taxon>Mytilinidiales</taxon>
        <taxon>Argynnaceae</taxon>
        <taxon>Lepidopterella</taxon>
    </lineage>
</organism>
<sequence>MRTSSIIATILCAPCMCLYYSVAACFCPSRLHRRRHEPEEKSRFERRQFNAPIPLTKRHDDSNITLPLAPLPQSSCDLTLQLEEKLFRSRKHDTMDQSQSRLMRLPLELRESIYRYALGDNIFHIVLKNTRRLGHLRCGNPHCAPDFPHLSNSCWSVLDRDNVWAPTPGSHSSTTDGGIIPLLRTCRQVYSESIPILYSHNTFSINDLDCLRHLKSTILPARFSTIRHLQIVCTLHWPRWDALPQQLIGNPLFPPHDEASWDEAWKIIGSLEKLKSLVVSLTYFDTVSEEKVEEMILAPLMRIEGVKRYDVYLSWTPRERGDRPFRVMRLASREVL</sequence>
<evidence type="ECO:0000259" key="1">
    <source>
        <dbReference type="Pfam" id="PF24864"/>
    </source>
</evidence>
<gene>
    <name evidence="2" type="ORF">K432DRAFT_385189</name>
</gene>
<dbReference type="PANTHER" id="PTHR38790">
    <property type="entry name" value="2EXR DOMAIN-CONTAINING PROTEIN-RELATED"/>
    <property type="match status" value="1"/>
</dbReference>
<name>A0A8E2E3J6_9PEZI</name>
<reference evidence="2 3" key="1">
    <citation type="journal article" date="2016" name="Nat. Commun.">
        <title>Ectomycorrhizal ecology is imprinted in the genome of the dominant symbiotic fungus Cenococcum geophilum.</title>
        <authorList>
            <consortium name="DOE Joint Genome Institute"/>
            <person name="Peter M."/>
            <person name="Kohler A."/>
            <person name="Ohm R.A."/>
            <person name="Kuo A."/>
            <person name="Krutzmann J."/>
            <person name="Morin E."/>
            <person name="Arend M."/>
            <person name="Barry K.W."/>
            <person name="Binder M."/>
            <person name="Choi C."/>
            <person name="Clum A."/>
            <person name="Copeland A."/>
            <person name="Grisel N."/>
            <person name="Haridas S."/>
            <person name="Kipfer T."/>
            <person name="LaButti K."/>
            <person name="Lindquist E."/>
            <person name="Lipzen A."/>
            <person name="Maire R."/>
            <person name="Meier B."/>
            <person name="Mihaltcheva S."/>
            <person name="Molinier V."/>
            <person name="Murat C."/>
            <person name="Poggeler S."/>
            <person name="Quandt C.A."/>
            <person name="Sperisen C."/>
            <person name="Tritt A."/>
            <person name="Tisserant E."/>
            <person name="Crous P.W."/>
            <person name="Henrissat B."/>
            <person name="Nehls U."/>
            <person name="Egli S."/>
            <person name="Spatafora J.W."/>
            <person name="Grigoriev I.V."/>
            <person name="Martin F.M."/>
        </authorList>
    </citation>
    <scope>NUCLEOTIDE SEQUENCE [LARGE SCALE GENOMIC DNA]</scope>
    <source>
        <strain evidence="2 3">CBS 459.81</strain>
    </source>
</reference>